<dbReference type="SUPFAM" id="SSF117143">
    <property type="entry name" value="Flagellar hook protein flgE"/>
    <property type="match status" value="1"/>
</dbReference>
<protein>
    <recommendedName>
        <fullName evidence="3 5">Flagellar hook protein FlgE</fullName>
    </recommendedName>
</protein>
<proteinExistence type="inferred from homology"/>
<dbReference type="Pfam" id="PF22692">
    <property type="entry name" value="LlgE_F_G_D1"/>
    <property type="match status" value="1"/>
</dbReference>
<dbReference type="InterPro" id="IPR011491">
    <property type="entry name" value="FlgE_D2"/>
</dbReference>
<feature type="domain" description="Flagellar basal-body/hook protein C-terminal" evidence="7">
    <location>
        <begin position="366"/>
        <end position="410"/>
    </location>
</feature>
<evidence type="ECO:0000259" key="7">
    <source>
        <dbReference type="Pfam" id="PF06429"/>
    </source>
</evidence>
<comment type="similarity">
    <text evidence="2 5">Belongs to the flagella basal body rod proteins family.</text>
</comment>
<keyword evidence="11" id="KW-1185">Reference proteome</keyword>
<dbReference type="Pfam" id="PF00460">
    <property type="entry name" value="Flg_bb_rod"/>
    <property type="match status" value="1"/>
</dbReference>
<evidence type="ECO:0000256" key="5">
    <source>
        <dbReference type="RuleBase" id="RU362116"/>
    </source>
</evidence>
<dbReference type="PANTHER" id="PTHR30435:SF1">
    <property type="entry name" value="FLAGELLAR HOOK PROTEIN FLGE"/>
    <property type="match status" value="1"/>
</dbReference>
<dbReference type="Pfam" id="PF06429">
    <property type="entry name" value="Flg_bbr_C"/>
    <property type="match status" value="1"/>
</dbReference>
<keyword evidence="4 5" id="KW-0975">Bacterial flagellum</keyword>
<keyword evidence="10" id="KW-0969">Cilium</keyword>
<reference evidence="10 11" key="1">
    <citation type="submission" date="2023-07" db="EMBL/GenBank/DDBJ databases">
        <title>Sorghum-associated microbial communities from plants grown in Nebraska, USA.</title>
        <authorList>
            <person name="Schachtman D."/>
        </authorList>
    </citation>
    <scope>NUCLEOTIDE SEQUENCE [LARGE SCALE GENOMIC DNA]</scope>
    <source>
        <strain evidence="10 11">BE313</strain>
    </source>
</reference>
<evidence type="ECO:0000313" key="11">
    <source>
        <dbReference type="Proteomes" id="UP001180487"/>
    </source>
</evidence>
<dbReference type="NCBIfam" id="TIGR03506">
    <property type="entry name" value="FlgEFG_subfam"/>
    <property type="match status" value="1"/>
</dbReference>
<feature type="domain" description="Flagellar hook protein FlgE/F/G-like D1" evidence="9">
    <location>
        <begin position="83"/>
        <end position="125"/>
    </location>
</feature>
<evidence type="ECO:0000256" key="1">
    <source>
        <dbReference type="ARBA" id="ARBA00004117"/>
    </source>
</evidence>
<dbReference type="InterPro" id="IPR037925">
    <property type="entry name" value="FlgE/F/G-like"/>
</dbReference>
<evidence type="ECO:0000256" key="3">
    <source>
        <dbReference type="ARBA" id="ARBA00019015"/>
    </source>
</evidence>
<evidence type="ECO:0000259" key="9">
    <source>
        <dbReference type="Pfam" id="PF22692"/>
    </source>
</evidence>
<dbReference type="NCBIfam" id="NF004238">
    <property type="entry name" value="PRK05682.1-1"/>
    <property type="match status" value="1"/>
</dbReference>
<dbReference type="EMBL" id="JAVDXT010000005">
    <property type="protein sequence ID" value="MDR7379567.1"/>
    <property type="molecule type" value="Genomic_DNA"/>
</dbReference>
<comment type="function">
    <text evidence="5">A flexible structure which links the flagellar filament to the drive apparatus in the basal body.</text>
</comment>
<dbReference type="InterPro" id="IPR010930">
    <property type="entry name" value="Flg_bb/hook_C_dom"/>
</dbReference>
<dbReference type="Proteomes" id="UP001180487">
    <property type="component" value="Unassembled WGS sequence"/>
</dbReference>
<accession>A0ABU2CDZ9</accession>
<dbReference type="Gene3D" id="2.60.98.20">
    <property type="entry name" value="Flagellar hook protein FlgE"/>
    <property type="match status" value="1"/>
</dbReference>
<dbReference type="Pfam" id="PF07559">
    <property type="entry name" value="FlgE_D2"/>
    <property type="match status" value="1"/>
</dbReference>
<dbReference type="PANTHER" id="PTHR30435">
    <property type="entry name" value="FLAGELLAR PROTEIN"/>
    <property type="match status" value="1"/>
</dbReference>
<feature type="domain" description="Flagellar hook protein FlgE D2" evidence="8">
    <location>
        <begin position="176"/>
        <end position="290"/>
    </location>
</feature>
<gene>
    <name evidence="10" type="ORF">J2X19_004263</name>
</gene>
<comment type="caution">
    <text evidence="10">The sequence shown here is derived from an EMBL/GenBank/DDBJ whole genome shotgun (WGS) entry which is preliminary data.</text>
</comment>
<keyword evidence="10" id="KW-0966">Cell projection</keyword>
<dbReference type="InterPro" id="IPR053967">
    <property type="entry name" value="LlgE_F_G-like_D1"/>
</dbReference>
<evidence type="ECO:0000256" key="4">
    <source>
        <dbReference type="ARBA" id="ARBA00023143"/>
    </source>
</evidence>
<organism evidence="10 11">
    <name type="scientific">Rhodoferax ferrireducens</name>
    <dbReference type="NCBI Taxonomy" id="192843"/>
    <lineage>
        <taxon>Bacteria</taxon>
        <taxon>Pseudomonadati</taxon>
        <taxon>Pseudomonadota</taxon>
        <taxon>Betaproteobacteria</taxon>
        <taxon>Burkholderiales</taxon>
        <taxon>Comamonadaceae</taxon>
        <taxon>Rhodoferax</taxon>
    </lineage>
</organism>
<dbReference type="InterPro" id="IPR037058">
    <property type="entry name" value="Falgellar_hook_FlgE_sf"/>
</dbReference>
<feature type="domain" description="Flagellar basal body rod protein N-terminal" evidence="6">
    <location>
        <begin position="6"/>
        <end position="31"/>
    </location>
</feature>
<dbReference type="InterPro" id="IPR001444">
    <property type="entry name" value="Flag_bb_rod_N"/>
</dbReference>
<keyword evidence="10" id="KW-0282">Flagellum</keyword>
<dbReference type="RefSeq" id="WP_310376313.1">
    <property type="nucleotide sequence ID" value="NZ_JAVDXT010000005.1"/>
</dbReference>
<name>A0ABU2CDZ9_9BURK</name>
<evidence type="ECO:0000313" key="10">
    <source>
        <dbReference type="EMBL" id="MDR7379567.1"/>
    </source>
</evidence>
<evidence type="ECO:0000259" key="6">
    <source>
        <dbReference type="Pfam" id="PF00460"/>
    </source>
</evidence>
<evidence type="ECO:0000259" key="8">
    <source>
        <dbReference type="Pfam" id="PF07559"/>
    </source>
</evidence>
<comment type="subcellular location">
    <subcellularLocation>
        <location evidence="1 5">Bacterial flagellum basal body</location>
    </subcellularLocation>
</comment>
<evidence type="ECO:0000256" key="2">
    <source>
        <dbReference type="ARBA" id="ARBA00009677"/>
    </source>
</evidence>
<sequence length="411" mass="41676">MSFQQGLSGLNASSQNLDVIGHNIANANTTGMKASRAEFAELYASSLGSSGGISNGIGVEVSTVSQQFTQGNISITNNSLDVAINGNGFFQIELPNGSTAYSRDGAFKLNDDGEIITNSGGHLMGLTAAADGSIPTGGAIGPLLLPAGGEIPAEVSTKIDLTFNLDTEAAIATGTAPSALVPPLATYGTSALAYNEQGVAIPVSIYFTKTAVNTWDVYTSVDGATPTLVPTPLTFGTNGTITPASFTLGSIALPSAATPPPAGTFSVDINIADATQQGSKFSVTKAKGDGQAPGTLTAINIDESGIIQGTYSNGKSLAAGQIQLASFTNVQGLAPIGGNYWQATVSSGEPSVKGAPGTGNLGGLRAGSLEDSNVDLTKELVNMMTAQRAYQANAQTIKTQDQVMSTLVNLR</sequence>
<dbReference type="InterPro" id="IPR020013">
    <property type="entry name" value="Flagellar_FlgE/F/G"/>
</dbReference>